<dbReference type="Proteomes" id="UP000539146">
    <property type="component" value="Unassembled WGS sequence"/>
</dbReference>
<feature type="compositionally biased region" description="Low complexity" evidence="1">
    <location>
        <begin position="38"/>
        <end position="51"/>
    </location>
</feature>
<gene>
    <name evidence="2" type="ORF">HP467_06795</name>
</gene>
<evidence type="ECO:0000313" key="2">
    <source>
        <dbReference type="EMBL" id="NUU27820.1"/>
    </source>
</evidence>
<evidence type="ECO:0000256" key="1">
    <source>
        <dbReference type="SAM" id="MobiDB-lite"/>
    </source>
</evidence>
<protein>
    <recommendedName>
        <fullName evidence="4">LysM domain-containing protein</fullName>
    </recommendedName>
</protein>
<organism evidence="2 3">
    <name type="scientific">Curtobacterium citreum</name>
    <dbReference type="NCBI Taxonomy" id="2036"/>
    <lineage>
        <taxon>Bacteria</taxon>
        <taxon>Bacillati</taxon>
        <taxon>Actinomycetota</taxon>
        <taxon>Actinomycetes</taxon>
        <taxon>Micrococcales</taxon>
        <taxon>Microbacteriaceae</taxon>
        <taxon>Curtobacterium</taxon>
    </lineage>
</organism>
<evidence type="ECO:0000313" key="3">
    <source>
        <dbReference type="Proteomes" id="UP000539146"/>
    </source>
</evidence>
<comment type="caution">
    <text evidence="2">The sequence shown here is derived from an EMBL/GenBank/DDBJ whole genome shotgun (WGS) entry which is preliminary data.</text>
</comment>
<dbReference type="RefSeq" id="WP_175325663.1">
    <property type="nucleotide sequence ID" value="NZ_BAAAWP010000001.1"/>
</dbReference>
<dbReference type="AlphaFoldDB" id="A0A850DUJ7"/>
<dbReference type="EMBL" id="JABMCG010000093">
    <property type="protein sequence ID" value="NUU27820.1"/>
    <property type="molecule type" value="Genomic_DNA"/>
</dbReference>
<proteinExistence type="predicted"/>
<feature type="region of interest" description="Disordered" evidence="1">
    <location>
        <begin position="34"/>
        <end position="60"/>
    </location>
</feature>
<accession>A0A850DUJ7</accession>
<reference evidence="2 3" key="1">
    <citation type="submission" date="2020-05" db="EMBL/GenBank/DDBJ databases">
        <title>Genome Sequencing of Type Strains.</title>
        <authorList>
            <person name="Lemaire J.F."/>
            <person name="Inderbitzin P."/>
            <person name="Gregorio O.A."/>
            <person name="Collins S.B."/>
            <person name="Wespe N."/>
            <person name="Knight-Connoni V."/>
        </authorList>
    </citation>
    <scope>NUCLEOTIDE SEQUENCE [LARGE SCALE GENOMIC DNA]</scope>
    <source>
        <strain evidence="2 3">DSM 20512</strain>
    </source>
</reference>
<evidence type="ECO:0008006" key="4">
    <source>
        <dbReference type="Google" id="ProtNLM"/>
    </source>
</evidence>
<sequence>MGRRTVTASIAIAGVTALVLTGCSVFGGDDPLPKPTVHAAPSASAHPDSGTDGSGTGTDGTAQQVVTKQAVPAGTVVAETDLVSKSGDTAVHVRVVADDAGTFDAQLSGYRTTNPQPMTVEFRRSVASPGDGFDWESVASTTWQADAPAPTSISLSDAGSFPDWLHSVVLVPAATTQVADTDDSDTPIDADRPWVGSVLAAATLQWHIPSPYPDLHVQVGAARAGAYGWVFDAAGDKLTAPGSGVPTSYRVSHGDDQTTVAKRFGLTLAQLRWLNPTMRVHGNGWLYEDTDLNLDPAGR</sequence>
<dbReference type="PROSITE" id="PS51257">
    <property type="entry name" value="PROKAR_LIPOPROTEIN"/>
    <property type="match status" value="1"/>
</dbReference>
<name>A0A850DUJ7_9MICO</name>